<dbReference type="FunFam" id="1.10.1900.20:FF:000001">
    <property type="entry name" value="50S ribosomal protein L20"/>
    <property type="match status" value="1"/>
</dbReference>
<evidence type="ECO:0000256" key="6">
    <source>
        <dbReference type="RuleBase" id="RU000561"/>
    </source>
</evidence>
<dbReference type="InterPro" id="IPR005813">
    <property type="entry name" value="Ribosomal_bL20"/>
</dbReference>
<proteinExistence type="inferred from homology"/>
<dbReference type="SUPFAM" id="SSF74731">
    <property type="entry name" value="Ribosomal protein L20"/>
    <property type="match status" value="1"/>
</dbReference>
<dbReference type="OrthoDB" id="10251781at2759"/>
<dbReference type="GO" id="GO:0003735">
    <property type="term" value="F:structural constituent of ribosome"/>
    <property type="evidence" value="ECO:0007669"/>
    <property type="project" value="InterPro"/>
</dbReference>
<dbReference type="PRINTS" id="PR00062">
    <property type="entry name" value="RIBOSOMALL20"/>
</dbReference>
<dbReference type="RefSeq" id="XP_023167605.2">
    <property type="nucleotide sequence ID" value="XM_023311837.2"/>
</dbReference>
<evidence type="ECO:0000313" key="7">
    <source>
        <dbReference type="Proteomes" id="UP000504633"/>
    </source>
</evidence>
<comment type="similarity">
    <text evidence="1 6">Belongs to the bacterial ribosomal protein bL20 family.</text>
</comment>
<dbReference type="Pfam" id="PF00453">
    <property type="entry name" value="Ribosomal_L20"/>
    <property type="match status" value="1"/>
</dbReference>
<dbReference type="Gene3D" id="1.10.1900.20">
    <property type="entry name" value="Ribosomal protein L20"/>
    <property type="match status" value="1"/>
</dbReference>
<accession>A0A6J1LNQ3</accession>
<evidence type="ECO:0000256" key="5">
    <source>
        <dbReference type="ARBA" id="ARBA00076245"/>
    </source>
</evidence>
<evidence type="ECO:0000256" key="3">
    <source>
        <dbReference type="ARBA" id="ARBA00023274"/>
    </source>
</evidence>
<dbReference type="GeneID" id="111597242"/>
<evidence type="ECO:0000256" key="1">
    <source>
        <dbReference type="ARBA" id="ARBA00007698"/>
    </source>
</evidence>
<keyword evidence="2 6" id="KW-0689">Ribosomal protein</keyword>
<evidence type="ECO:0000256" key="2">
    <source>
        <dbReference type="ARBA" id="ARBA00022980"/>
    </source>
</evidence>
<dbReference type="NCBIfam" id="TIGR01032">
    <property type="entry name" value="rplT_bact"/>
    <property type="match status" value="1"/>
</dbReference>
<dbReference type="AlphaFoldDB" id="A0A6J1LNQ3"/>
<dbReference type="KEGG" id="dhe:111597242"/>
<protein>
    <recommendedName>
        <fullName evidence="4">Large ribosomal subunit protein bL20m</fullName>
    </recommendedName>
    <alternativeName>
        <fullName evidence="5">39S ribosomal protein L20, mitochondrial</fullName>
    </alternativeName>
</protein>
<keyword evidence="7" id="KW-1185">Reference proteome</keyword>
<name>A0A6J1LNQ3_DROHY</name>
<dbReference type="PANTHER" id="PTHR10986">
    <property type="entry name" value="39S RIBOSOMAL PROTEIN L20"/>
    <property type="match status" value="1"/>
</dbReference>
<reference evidence="8" key="1">
    <citation type="submission" date="2025-08" db="UniProtKB">
        <authorList>
            <consortium name="RefSeq"/>
        </authorList>
    </citation>
    <scope>IDENTIFICATION</scope>
    <source>
        <strain evidence="8">15085-1641.00</strain>
        <tissue evidence="8">Whole body</tissue>
    </source>
</reference>
<dbReference type="Proteomes" id="UP000504633">
    <property type="component" value="Unplaced"/>
</dbReference>
<dbReference type="Gene3D" id="6.10.160.10">
    <property type="match status" value="1"/>
</dbReference>
<dbReference type="GO" id="GO:1990904">
    <property type="term" value="C:ribonucleoprotein complex"/>
    <property type="evidence" value="ECO:0007669"/>
    <property type="project" value="UniProtKB-KW"/>
</dbReference>
<keyword evidence="3 6" id="KW-0687">Ribonucleoprotein</keyword>
<dbReference type="InterPro" id="IPR035566">
    <property type="entry name" value="Ribosomal_protein_bL20_C"/>
</dbReference>
<evidence type="ECO:0000256" key="4">
    <source>
        <dbReference type="ARBA" id="ARBA00072767"/>
    </source>
</evidence>
<dbReference type="GO" id="GO:0006412">
    <property type="term" value="P:translation"/>
    <property type="evidence" value="ECO:0007669"/>
    <property type="project" value="InterPro"/>
</dbReference>
<dbReference type="GO" id="GO:0019843">
    <property type="term" value="F:rRNA binding"/>
    <property type="evidence" value="ECO:0007669"/>
    <property type="project" value="InterPro"/>
</dbReference>
<evidence type="ECO:0000313" key="8">
    <source>
        <dbReference type="RefSeq" id="XP_023167605.2"/>
    </source>
</evidence>
<organism evidence="7 8">
    <name type="scientific">Drosophila hydei</name>
    <name type="common">Fruit fly</name>
    <dbReference type="NCBI Taxonomy" id="7224"/>
    <lineage>
        <taxon>Eukaryota</taxon>
        <taxon>Metazoa</taxon>
        <taxon>Ecdysozoa</taxon>
        <taxon>Arthropoda</taxon>
        <taxon>Hexapoda</taxon>
        <taxon>Insecta</taxon>
        <taxon>Pterygota</taxon>
        <taxon>Neoptera</taxon>
        <taxon>Endopterygota</taxon>
        <taxon>Diptera</taxon>
        <taxon>Brachycera</taxon>
        <taxon>Muscomorpha</taxon>
        <taxon>Ephydroidea</taxon>
        <taxon>Drosophilidae</taxon>
        <taxon>Drosophila</taxon>
    </lineage>
</organism>
<gene>
    <name evidence="8" type="primary">LOC111597242</name>
</gene>
<dbReference type="CTD" id="55052"/>
<sequence length="154" mass="17852">MVFLNLPLLVRSRGPDEFWRKRRIFKLAAHYRSRTRNVYTFAIRSVHRALAYATKGRKLKKLDMVQLWNTRLEAGCQQYGVALDTFKEGLARSDILLNKSVGRKTLSDLAIWEPRSFEALVNISRERAAVEGIPDIKRRSAFNQVYGLNNLKLD</sequence>
<dbReference type="GO" id="GO:0005840">
    <property type="term" value="C:ribosome"/>
    <property type="evidence" value="ECO:0007669"/>
    <property type="project" value="UniProtKB-KW"/>
</dbReference>